<keyword evidence="3" id="KW-0436">Ligase</keyword>
<dbReference type="GO" id="GO:0043041">
    <property type="term" value="P:amino acid activation for nonribosomal peptide biosynthetic process"/>
    <property type="evidence" value="ECO:0007669"/>
    <property type="project" value="TreeGrafter"/>
</dbReference>
<comment type="similarity">
    <text evidence="4">Belongs to the NRP synthetase family.</text>
</comment>
<dbReference type="PANTHER" id="PTHR45527:SF11">
    <property type="entry name" value="NONRIBOSOMAL PEPTIDE SYNTHETASE 5"/>
    <property type="match status" value="1"/>
</dbReference>
<feature type="domain" description="Carrier" evidence="6">
    <location>
        <begin position="1568"/>
        <end position="1647"/>
    </location>
</feature>
<dbReference type="Proteomes" id="UP000325902">
    <property type="component" value="Unassembled WGS sequence"/>
</dbReference>
<dbReference type="InterPro" id="IPR023213">
    <property type="entry name" value="CAT-like_dom_sf"/>
</dbReference>
<feature type="region of interest" description="Disordered" evidence="5">
    <location>
        <begin position="597"/>
        <end position="630"/>
    </location>
</feature>
<organism evidence="7 8">
    <name type="scientific">Lasiodiplodia theobromae</name>
    <dbReference type="NCBI Taxonomy" id="45133"/>
    <lineage>
        <taxon>Eukaryota</taxon>
        <taxon>Fungi</taxon>
        <taxon>Dikarya</taxon>
        <taxon>Ascomycota</taxon>
        <taxon>Pezizomycotina</taxon>
        <taxon>Dothideomycetes</taxon>
        <taxon>Dothideomycetes incertae sedis</taxon>
        <taxon>Botryosphaeriales</taxon>
        <taxon>Botryosphaeriaceae</taxon>
        <taxon>Lasiodiplodia</taxon>
    </lineage>
</organism>
<dbReference type="InterPro" id="IPR020845">
    <property type="entry name" value="AMP-binding_CS"/>
</dbReference>
<dbReference type="OrthoDB" id="416786at2759"/>
<dbReference type="GO" id="GO:0005737">
    <property type="term" value="C:cytoplasm"/>
    <property type="evidence" value="ECO:0007669"/>
    <property type="project" value="TreeGrafter"/>
</dbReference>
<dbReference type="SUPFAM" id="SSF52777">
    <property type="entry name" value="CoA-dependent acyltransferases"/>
    <property type="match status" value="4"/>
</dbReference>
<dbReference type="SUPFAM" id="SSF56801">
    <property type="entry name" value="Acetyl-CoA synthetase-like"/>
    <property type="match status" value="2"/>
</dbReference>
<dbReference type="Gene3D" id="3.40.50.12780">
    <property type="entry name" value="N-terminal domain of ligase-like"/>
    <property type="match status" value="2"/>
</dbReference>
<dbReference type="Gene3D" id="3.30.300.30">
    <property type="match status" value="2"/>
</dbReference>
<feature type="compositionally biased region" description="Basic and acidic residues" evidence="5">
    <location>
        <begin position="599"/>
        <end position="619"/>
    </location>
</feature>
<evidence type="ECO:0000256" key="1">
    <source>
        <dbReference type="ARBA" id="ARBA00022450"/>
    </source>
</evidence>
<keyword evidence="2" id="KW-0597">Phosphoprotein</keyword>
<evidence type="ECO:0000256" key="2">
    <source>
        <dbReference type="ARBA" id="ARBA00022553"/>
    </source>
</evidence>
<dbReference type="InterPro" id="IPR000873">
    <property type="entry name" value="AMP-dep_synth/lig_dom"/>
</dbReference>
<dbReference type="InterPro" id="IPR010071">
    <property type="entry name" value="AA_adenyl_dom"/>
</dbReference>
<dbReference type="GO" id="GO:0044550">
    <property type="term" value="P:secondary metabolite biosynthetic process"/>
    <property type="evidence" value="ECO:0007669"/>
    <property type="project" value="TreeGrafter"/>
</dbReference>
<feature type="region of interest" description="Disordered" evidence="5">
    <location>
        <begin position="2191"/>
        <end position="2213"/>
    </location>
</feature>
<dbReference type="InterPro" id="IPR006162">
    <property type="entry name" value="Ppantetheine_attach_site"/>
</dbReference>
<dbReference type="EMBL" id="VCHE01000116">
    <property type="protein sequence ID" value="KAB2570960.1"/>
    <property type="molecule type" value="Genomic_DNA"/>
</dbReference>
<dbReference type="InterPro" id="IPR025110">
    <property type="entry name" value="AMP-bd_C"/>
</dbReference>
<keyword evidence="1" id="KW-0596">Phosphopantetheine</keyword>
<dbReference type="InterPro" id="IPR009081">
    <property type="entry name" value="PP-bd_ACP"/>
</dbReference>
<feature type="compositionally biased region" description="Low complexity" evidence="5">
    <location>
        <begin position="2090"/>
        <end position="2106"/>
    </location>
</feature>
<dbReference type="Gene3D" id="3.30.559.30">
    <property type="entry name" value="Nonribosomal peptide synthetase, condensation domain"/>
    <property type="match status" value="2"/>
</dbReference>
<protein>
    <submittedName>
        <fullName evidence="7">Nonribosomal peptide synthetase 5</fullName>
    </submittedName>
</protein>
<dbReference type="InterPro" id="IPR042099">
    <property type="entry name" value="ANL_N_sf"/>
</dbReference>
<keyword evidence="8" id="KW-1185">Reference proteome</keyword>
<evidence type="ECO:0000313" key="7">
    <source>
        <dbReference type="EMBL" id="KAB2570960.1"/>
    </source>
</evidence>
<feature type="domain" description="Carrier" evidence="6">
    <location>
        <begin position="2231"/>
        <end position="2307"/>
    </location>
</feature>
<feature type="domain" description="Carrier" evidence="6">
    <location>
        <begin position="518"/>
        <end position="594"/>
    </location>
</feature>
<evidence type="ECO:0000256" key="5">
    <source>
        <dbReference type="SAM" id="MobiDB-lite"/>
    </source>
</evidence>
<evidence type="ECO:0000313" key="8">
    <source>
        <dbReference type="Proteomes" id="UP000325902"/>
    </source>
</evidence>
<dbReference type="Gene3D" id="1.10.1200.10">
    <property type="entry name" value="ACP-like"/>
    <property type="match status" value="3"/>
</dbReference>
<dbReference type="GO" id="GO:0031177">
    <property type="term" value="F:phosphopantetheine binding"/>
    <property type="evidence" value="ECO:0007669"/>
    <property type="project" value="InterPro"/>
</dbReference>
<dbReference type="PROSITE" id="PS00012">
    <property type="entry name" value="PHOSPHOPANTETHEINE"/>
    <property type="match status" value="2"/>
</dbReference>
<feature type="region of interest" description="Disordered" evidence="5">
    <location>
        <begin position="2033"/>
        <end position="2061"/>
    </location>
</feature>
<gene>
    <name evidence="7" type="primary">NRPS5</name>
    <name evidence="7" type="ORF">DBV05_g10373</name>
</gene>
<dbReference type="Pfam" id="PF00501">
    <property type="entry name" value="AMP-binding"/>
    <property type="match status" value="2"/>
</dbReference>
<evidence type="ECO:0000259" key="6">
    <source>
        <dbReference type="PROSITE" id="PS50075"/>
    </source>
</evidence>
<dbReference type="PANTHER" id="PTHR45527">
    <property type="entry name" value="NONRIBOSOMAL PEPTIDE SYNTHETASE"/>
    <property type="match status" value="1"/>
</dbReference>
<dbReference type="SUPFAM" id="SSF47336">
    <property type="entry name" value="ACP-like"/>
    <property type="match status" value="3"/>
</dbReference>
<feature type="region of interest" description="Disordered" evidence="5">
    <location>
        <begin position="131"/>
        <end position="151"/>
    </location>
</feature>
<evidence type="ECO:0000256" key="4">
    <source>
        <dbReference type="ARBA" id="ARBA00029454"/>
    </source>
</evidence>
<dbReference type="PROSITE" id="PS00455">
    <property type="entry name" value="AMP_BINDING"/>
    <property type="match status" value="2"/>
</dbReference>
<dbReference type="Pfam" id="PF00668">
    <property type="entry name" value="Condensation"/>
    <property type="match status" value="2"/>
</dbReference>
<dbReference type="SMART" id="SM00823">
    <property type="entry name" value="PKS_PP"/>
    <property type="match status" value="3"/>
</dbReference>
<dbReference type="InterPro" id="IPR045851">
    <property type="entry name" value="AMP-bd_C_sf"/>
</dbReference>
<dbReference type="Gene3D" id="3.30.559.10">
    <property type="entry name" value="Chloramphenicol acetyltransferase-like domain"/>
    <property type="match status" value="2"/>
</dbReference>
<dbReference type="InterPro" id="IPR036736">
    <property type="entry name" value="ACP-like_sf"/>
</dbReference>
<sequence>MKCLIQLFREQVAAHPSSIAVEDGNVSGVSKQVTYQELDELSDNFSLQLRQHGVRPGDIVPVLSTRCIGAIVSILAIHKLRACYVPIDLDTWGNDRIENTLSRVEAKLVVTTSQTAFTGSKKKQVIYIPHDGSIPSNPATPPDSPHDEDPAGQVPDDWAYLIFTSGSTGKPKGVIVNQRSISALVTEQNDLPFNLHASVDSRVLLIFSFAFDACTYVISSTLCNGATLVLASPSTLESVASTCHIWIVTPSILSAMDPSSHDYSRASLIMMGGENPPPFIVPTWTAPGRRLINIYGPTEATCTVLMSEMAPGKPVVMGAPISFCSVLLVDDDGNEVVGDEAEGEMLLGGTGVAVGYYGDEELTKAVFVERGGQRFYRTKDYAKRTEHGFAFCGRKDAVVKNRGFLVNLESEVEPAMLAASTASPSSSPALAAAAISHHGTLIGFVTPAAAATGLRERMLSNHTTSAFLVPDHIHGLDAFPSTGNGKVDRKALAALHEATVLPAFITPEVFLQGVRDAGKELTALEAVRHAVCMVLRVVQARVDDGASFRALGGHSLAAVMLVSTLRRLGFVIDVVGVFVHDTVRGIAGAVTRVGVEGGGGKEEEARGGDGDEERRRWEEEVGEGEGAAPATDMQVRMVRGTVDDPSLNFIKIGVSFDHGADETFLGALRSAWKQLSRRHSILQSSFKLDAAEPLQLLHKDVEIPWREDFISSEDEWKREYDVSGTIDPDDFTSFEEQDHKALSSIRVIVLPSVRCRLIWTVHHSLIDGWSASVILNDLWELLHGRELPPTPQFSDAAWCMRRLLQRESSAAKDFWKAQLGDVQDIPRLRVPPPEDATSKFLSERRRKLSKVKIADLEVAANEYGVTTAALVYAAWAVVLSRYCDSQKVVLGTVLSGRSLPLEGVEKIVGPLINSLPMPVALQEDATVSEFVRQVFRSMCQLLDYQWTPNSLVQEATGRKGTDYFDTILAIQYDFPGHQWPNARFATPYDISIAETTETPLTIMVDAVEGCLDARFLFRPSNFGAPMIERMINHFENVLALLGDRSGAAGRVGEVAKNMLSAEEQHASLNCSDYIDEPYVGPETLAEAFELSLSQYPDQLAVEGLDRSLTYSELDAETRRVAKVLVQHGVKAGDIVCIIADGSVNWLLAIMSVVRTGAAYCPVDNKFPAERQSYMMSLCHPPVVLYPSASIRQNHSGHAGAVQLDVETILASESDSTFVPKSQAAPHDLAVILFTSGTTGFPKAVQLEHKPILSVLSFAPTRLRSKPGQRNAQLLSLGFDCCVTEVFSSLLYGATLVLKDPGDPLAHLSKVDAIVATPSLVTNLDPADYPNLKVVTLMGEPLPVALARRWLPGRILQNSYGPAETTLMTNAHQLRADGPISVGKPIPRVAFYILDAMGRPVPTGVAGEIFVASGLQVSRGYRNNADETAYRFLQDPFRPGWKMFRSGDMGRWNEDGDTEIIGRTDSQVKLRGFRIDLGDIEATVARLGAPALGVDNVAVVVTGGALRAFVTPASVDTRALMQTLRDHLPEYSTPSNVTALDALPLSPNGKVNRKELAAMHMQRDDALEPLNTDTERAVADAWAELLGRDQNQSPIGALDRFFDLGGHSLLQIRLAQKLSKLWGASVPLRTIIRHQVLRELAAALDEHLAQKPAVEARKPFAEMAKVPRGEKGDKTPASYLEQEMVLNQMLADGSPVWNIVYACKAYGAVDLDALDRAFRETVATHEVLRSRYHLDDGVIMRSLSEPSSFAASHATCSEDAVADFLAQKIQRPLDPFADALIQLHTATVTPWKTVVVFVMSHIVGDGPTLYRVLQETSAAYARITSSSSPSPSPSSSNLSYLDWSHWAHPDSSPIDKETSTFWHTALSARRPALPRPHHHHFTKPAPTATFRGDLSTWTLRPSLRHRLARRAMEHGLSMHQLALAATFLALRSLHPADGGGVSGNGVMALGAPMTLRTEAGTERMAGLFLDRLVVALPWDGVDAEGEKEEQEGEGSGQDDDDLAAFLATVRARSSAALARFVPHRVLRRVLNQQADTSASASRQDEADSDNDACSTVGETLPAPPSLANPIVDVVVAFHTATESAERRKGFSLAPPLNHSSSSSNAAPAAEVIEIPVEQGGGRPRAVAKFPVMVEFTDDGEDAGLRVELEWDTGVVEPAVAERLEEALAGALEILGSSSSPSGGVRAMTEALRRRGAGGRGEGDVDSDGGLPTPGEEEEIAVQLQLGTEEDNSERAERVVRIREAMAECLGLERKDVGCMRSFWELGAESMDAVRLMDRCEKKGLRLGLRDIFDSPTADALAGLCGVVG</sequence>
<reference evidence="7 8" key="1">
    <citation type="journal article" date="2019" name="Sci. Rep.">
        <title>A multi-omics analysis of the grapevine pathogen Lasiodiplodia theobromae reveals that temperature affects the expression of virulence- and pathogenicity-related genes.</title>
        <authorList>
            <person name="Felix C."/>
            <person name="Meneses R."/>
            <person name="Goncalves M.F.M."/>
            <person name="Tilleman L."/>
            <person name="Duarte A.S."/>
            <person name="Jorrin-Novo J.V."/>
            <person name="Van de Peer Y."/>
            <person name="Deforce D."/>
            <person name="Van Nieuwerburgh F."/>
            <person name="Esteves A.C."/>
            <person name="Alves A."/>
        </authorList>
    </citation>
    <scope>NUCLEOTIDE SEQUENCE [LARGE SCALE GENOMIC DNA]</scope>
    <source>
        <strain evidence="7 8">LA-SOL3</strain>
    </source>
</reference>
<comment type="caution">
    <text evidence="7">The sequence shown here is derived from an EMBL/GenBank/DDBJ whole genome shotgun (WGS) entry which is preliminary data.</text>
</comment>
<proteinExistence type="inferred from homology"/>
<dbReference type="NCBIfam" id="TIGR01733">
    <property type="entry name" value="AA-adenyl-dom"/>
    <property type="match status" value="1"/>
</dbReference>
<dbReference type="Pfam" id="PF13193">
    <property type="entry name" value="AMP-binding_C"/>
    <property type="match status" value="1"/>
</dbReference>
<dbReference type="InterPro" id="IPR001242">
    <property type="entry name" value="Condensation_dom"/>
</dbReference>
<dbReference type="GO" id="GO:0016874">
    <property type="term" value="F:ligase activity"/>
    <property type="evidence" value="ECO:0007669"/>
    <property type="project" value="UniProtKB-KW"/>
</dbReference>
<name>A0A5N5CZX8_9PEZI</name>
<accession>A0A5N5CZX8</accession>
<dbReference type="InterPro" id="IPR020806">
    <property type="entry name" value="PKS_PP-bd"/>
</dbReference>
<evidence type="ECO:0000256" key="3">
    <source>
        <dbReference type="ARBA" id="ARBA00022598"/>
    </source>
</evidence>
<dbReference type="Pfam" id="PF00550">
    <property type="entry name" value="PP-binding"/>
    <property type="match status" value="3"/>
</dbReference>
<feature type="region of interest" description="Disordered" evidence="5">
    <location>
        <begin position="2085"/>
        <end position="2106"/>
    </location>
</feature>
<dbReference type="PROSITE" id="PS50075">
    <property type="entry name" value="CARRIER"/>
    <property type="match status" value="3"/>
</dbReference>